<dbReference type="Proteomes" id="UP000482800">
    <property type="component" value="Unassembled WGS sequence"/>
</dbReference>
<dbReference type="EMBL" id="BLPF01000001">
    <property type="protein sequence ID" value="GFJ78084.1"/>
    <property type="molecule type" value="Genomic_DNA"/>
</dbReference>
<name>A0A6V8K2X8_9ACTN</name>
<protein>
    <recommendedName>
        <fullName evidence="3">DUF1269 domain-containing family protein</fullName>
    </recommendedName>
</protein>
<reference evidence="1 2" key="1">
    <citation type="submission" date="2020-03" db="EMBL/GenBank/DDBJ databases">
        <title>Whole genome shotgun sequence of Phytohabitans houttuyneae NBRC 108639.</title>
        <authorList>
            <person name="Komaki H."/>
            <person name="Tamura T."/>
        </authorList>
    </citation>
    <scope>NUCLEOTIDE SEQUENCE [LARGE SCALE GENOMIC DNA]</scope>
    <source>
        <strain evidence="1 2">NBRC 108639</strain>
    </source>
</reference>
<organism evidence="1 2">
    <name type="scientific">Phytohabitans houttuyneae</name>
    <dbReference type="NCBI Taxonomy" id="1076126"/>
    <lineage>
        <taxon>Bacteria</taxon>
        <taxon>Bacillati</taxon>
        <taxon>Actinomycetota</taxon>
        <taxon>Actinomycetes</taxon>
        <taxon>Micromonosporales</taxon>
        <taxon>Micromonosporaceae</taxon>
    </lineage>
</organism>
<evidence type="ECO:0000313" key="2">
    <source>
        <dbReference type="Proteomes" id="UP000482800"/>
    </source>
</evidence>
<gene>
    <name evidence="1" type="ORF">Phou_022640</name>
</gene>
<evidence type="ECO:0000313" key="1">
    <source>
        <dbReference type="EMBL" id="GFJ78084.1"/>
    </source>
</evidence>
<dbReference type="InterPro" id="IPR046288">
    <property type="entry name" value="DUF6325"/>
</dbReference>
<sequence>MTREEVVERAPLDLVVVQFPGDVPGDRLAPELRRLAEFGTIRIIDIAFVRKEDDGTVITFEIGERAGEDTYEALDQVVQAVDGLIGESDLMEIGEELEPGTTAGVLLWENTWASEVRRIVAEAGGQVAYAERIPGAVVRAVEAAAI</sequence>
<reference evidence="1 2" key="2">
    <citation type="submission" date="2020-03" db="EMBL/GenBank/DDBJ databases">
        <authorList>
            <person name="Ichikawa N."/>
            <person name="Kimura A."/>
            <person name="Kitahashi Y."/>
            <person name="Uohara A."/>
        </authorList>
    </citation>
    <scope>NUCLEOTIDE SEQUENCE [LARGE SCALE GENOMIC DNA]</scope>
    <source>
        <strain evidence="1 2">NBRC 108639</strain>
    </source>
</reference>
<proteinExistence type="predicted"/>
<dbReference type="RefSeq" id="WP_173055868.1">
    <property type="nucleotide sequence ID" value="NZ_BAABGO010000006.1"/>
</dbReference>
<keyword evidence="2" id="KW-1185">Reference proteome</keyword>
<dbReference type="AlphaFoldDB" id="A0A6V8K2X8"/>
<evidence type="ECO:0008006" key="3">
    <source>
        <dbReference type="Google" id="ProtNLM"/>
    </source>
</evidence>
<dbReference type="Pfam" id="PF19850">
    <property type="entry name" value="DUF6325"/>
    <property type="match status" value="1"/>
</dbReference>
<comment type="caution">
    <text evidence="1">The sequence shown here is derived from an EMBL/GenBank/DDBJ whole genome shotgun (WGS) entry which is preliminary data.</text>
</comment>
<accession>A0A6V8K2X8</accession>